<dbReference type="InterPro" id="IPR027266">
    <property type="entry name" value="TrmE/GcvT-like"/>
</dbReference>
<dbReference type="GO" id="GO:0005829">
    <property type="term" value="C:cytosol"/>
    <property type="evidence" value="ECO:0007669"/>
    <property type="project" value="TreeGrafter"/>
</dbReference>
<organism evidence="2">
    <name type="scientific">marine metagenome</name>
    <dbReference type="NCBI Taxonomy" id="408172"/>
    <lineage>
        <taxon>unclassified sequences</taxon>
        <taxon>metagenomes</taxon>
        <taxon>ecological metagenomes</taxon>
    </lineage>
</organism>
<dbReference type="InterPro" id="IPR006222">
    <property type="entry name" value="GCVT_N"/>
</dbReference>
<reference evidence="2" key="1">
    <citation type="submission" date="2018-05" db="EMBL/GenBank/DDBJ databases">
        <authorList>
            <person name="Lanie J.A."/>
            <person name="Ng W.-L."/>
            <person name="Kazmierczak K.M."/>
            <person name="Andrzejewski T.M."/>
            <person name="Davidsen T.M."/>
            <person name="Wayne K.J."/>
            <person name="Tettelin H."/>
            <person name="Glass J.I."/>
            <person name="Rusch D."/>
            <person name="Podicherti R."/>
            <person name="Tsui H.-C.T."/>
            <person name="Winkler M.E."/>
        </authorList>
    </citation>
    <scope>NUCLEOTIDE SEQUENCE</scope>
</reference>
<proteinExistence type="predicted"/>
<dbReference type="AlphaFoldDB" id="A0A382E9X9"/>
<accession>A0A382E9X9</accession>
<evidence type="ECO:0000259" key="1">
    <source>
        <dbReference type="Pfam" id="PF01571"/>
    </source>
</evidence>
<dbReference type="Gene3D" id="3.30.70.1400">
    <property type="entry name" value="Aminomethyltransferase beta-barrel domains"/>
    <property type="match status" value="1"/>
</dbReference>
<gene>
    <name evidence="2" type="ORF">METZ01_LOCUS199645</name>
</gene>
<dbReference type="Pfam" id="PF01571">
    <property type="entry name" value="GCV_T"/>
    <property type="match status" value="1"/>
</dbReference>
<sequence length="81" mass="9125">MTQKTALFDLHLAATAKMVDFYGWNMPLNYGSQLQEHIAVRNNCGAFDISHMTFLDFQGKNCKSLLRTLLANDISNLEDDG</sequence>
<dbReference type="Gene3D" id="3.30.1360.120">
    <property type="entry name" value="Probable tRNA modification gtpase trme, domain 1"/>
    <property type="match status" value="1"/>
</dbReference>
<name>A0A382E9X9_9ZZZZ</name>
<dbReference type="PANTHER" id="PTHR43757:SF2">
    <property type="entry name" value="AMINOMETHYLTRANSFERASE, MITOCHONDRIAL"/>
    <property type="match status" value="1"/>
</dbReference>
<protein>
    <recommendedName>
        <fullName evidence="1">GCVT N-terminal domain-containing protein</fullName>
    </recommendedName>
</protein>
<evidence type="ECO:0000313" key="2">
    <source>
        <dbReference type="EMBL" id="SVB46791.1"/>
    </source>
</evidence>
<dbReference type="InterPro" id="IPR028896">
    <property type="entry name" value="GcvT/YgfZ/DmdA"/>
</dbReference>
<dbReference type="EMBL" id="UINC01043155">
    <property type="protein sequence ID" value="SVB46791.1"/>
    <property type="molecule type" value="Genomic_DNA"/>
</dbReference>
<feature type="non-terminal residue" evidence="2">
    <location>
        <position position="81"/>
    </location>
</feature>
<dbReference type="PANTHER" id="PTHR43757">
    <property type="entry name" value="AMINOMETHYLTRANSFERASE"/>
    <property type="match status" value="1"/>
</dbReference>
<feature type="domain" description="GCVT N-terminal" evidence="1">
    <location>
        <begin position="7"/>
        <end position="78"/>
    </location>
</feature>
<dbReference type="SUPFAM" id="SSF103025">
    <property type="entry name" value="Folate-binding domain"/>
    <property type="match status" value="1"/>
</dbReference>